<sequence>EEEDGYQSSIEDSCYQNIVSYNLITSNSQNISQNEQSENSFKSVESSPTNIQDCLSETESESQLNNTVLSPEFIEMSNLSDNEECNLDTELGQSENNILPEIHEMSFSAALPEARYSSKGRLIKKPNRFNL</sequence>
<protein>
    <submittedName>
        <fullName evidence="2">Uncharacterized protein</fullName>
    </submittedName>
</protein>
<dbReference type="EMBL" id="GDQN01003396">
    <property type="protein sequence ID" value="JAT87658.1"/>
    <property type="molecule type" value="Transcribed_RNA"/>
</dbReference>
<dbReference type="AlphaFoldDB" id="A0A1E1WL40"/>
<gene>
    <name evidence="2" type="ORF">g.7063</name>
</gene>
<organism evidence="2">
    <name type="scientific">Pectinophora gossypiella</name>
    <name type="common">Cotton pink bollworm</name>
    <name type="synonym">Depressaria gossypiella</name>
    <dbReference type="NCBI Taxonomy" id="13191"/>
    <lineage>
        <taxon>Eukaryota</taxon>
        <taxon>Metazoa</taxon>
        <taxon>Ecdysozoa</taxon>
        <taxon>Arthropoda</taxon>
        <taxon>Hexapoda</taxon>
        <taxon>Insecta</taxon>
        <taxon>Pterygota</taxon>
        <taxon>Neoptera</taxon>
        <taxon>Endopterygota</taxon>
        <taxon>Lepidoptera</taxon>
        <taxon>Glossata</taxon>
        <taxon>Ditrysia</taxon>
        <taxon>Gelechioidea</taxon>
        <taxon>Gelechiidae</taxon>
        <taxon>Apatetrinae</taxon>
        <taxon>Pectinophora</taxon>
    </lineage>
</organism>
<evidence type="ECO:0000256" key="1">
    <source>
        <dbReference type="SAM" id="MobiDB-lite"/>
    </source>
</evidence>
<accession>A0A1E1WL40</accession>
<feature type="compositionally biased region" description="Low complexity" evidence="1">
    <location>
        <begin position="29"/>
        <end position="40"/>
    </location>
</feature>
<proteinExistence type="predicted"/>
<evidence type="ECO:0000313" key="2">
    <source>
        <dbReference type="EMBL" id="JAT87658.1"/>
    </source>
</evidence>
<feature type="region of interest" description="Disordered" evidence="1">
    <location>
        <begin position="29"/>
        <end position="65"/>
    </location>
</feature>
<feature type="compositionally biased region" description="Polar residues" evidence="1">
    <location>
        <begin position="41"/>
        <end position="65"/>
    </location>
</feature>
<reference evidence="2" key="1">
    <citation type="submission" date="2015-09" db="EMBL/GenBank/DDBJ databases">
        <title>De novo assembly of Pectinophora gossypiella (Pink Bollworm) gut transcriptome.</title>
        <authorList>
            <person name="Tassone E.E."/>
        </authorList>
    </citation>
    <scope>NUCLEOTIDE SEQUENCE</scope>
</reference>
<name>A0A1E1WL40_PECGO</name>
<feature type="non-terminal residue" evidence="2">
    <location>
        <position position="1"/>
    </location>
</feature>